<feature type="compositionally biased region" description="Acidic residues" evidence="1">
    <location>
        <begin position="1179"/>
        <end position="1210"/>
    </location>
</feature>
<dbReference type="PANTHER" id="PTHR31912:SF34">
    <property type="entry name" value="NOTOCHORD-RELATED PROTEIN"/>
    <property type="match status" value="1"/>
</dbReference>
<evidence type="ECO:0000256" key="1">
    <source>
        <dbReference type="SAM" id="MobiDB-lite"/>
    </source>
</evidence>
<dbReference type="EMBL" id="CAJHJG010007030">
    <property type="protein sequence ID" value="CAD6962069.1"/>
    <property type="molecule type" value="Genomic_DNA"/>
</dbReference>
<comment type="caution">
    <text evidence="2">The sequence shown here is derived from an EMBL/GenBank/DDBJ whole genome shotgun (WGS) entry which is preliminary data.</text>
</comment>
<protein>
    <submittedName>
        <fullName evidence="2">Uncharacterized protein</fullName>
    </submittedName>
</protein>
<keyword evidence="3" id="KW-1185">Reference proteome</keyword>
<sequence length="1210" mass="134614">MEQHRGGSRHKPKPVEVPPEFDLSDDGEHARCRVCPNPALLLLCRIDSHLRQAGHQHRVRLPASALSMTSLTRREADLGNSSILGVESIENEDGGFNDSLEHPPATRSQNLVLAPPSNPEAIAASAAAMPTGYRSQFQRMCEGLRNVPSDAKHPPDLWTADAADSQEEGIDEEALEALLESFKSACTNSDDPEDWAPFPDKETFLVAVAALNPRAPMSVGGVQMMLTFARAVGGKNVPSYDRYLKALTALRTMSTGLKQRQGAAGNIFFTVDLHSIVARQFCNPDVRRRLHLYPRRGDVIQHFCDGDIFSAKNVDNNLPSNHVQPMVTLLSGQYAYLHEPVVLSDQRVMVPFVWWEDDEGRILGTANAFSLPIDPECLAFVEGTFTLDPELIDHKATRTLWKQIADQNVYNEQGDDISHMICMPNDLRLEWKGQLCVTLPLIMAIDDWGGGRSKKWDPHHSLLIMLAGLERSDLDQEKNIHLYGASNHATPAELVAAFTQDLQDAAGEFWDCQTNTTIWIRPYLLVVSADNPMAAELAASTGMKANFPCRVCSWGGTNAVKYTSKGVKAMAEGGKIRTPASTIKELDKQLQLAAMDCSDAEIRSRWATTGIKDRQTTECCTILFQRNQELSGKAKKSPHNRSNPLSPSQIQKLMAEEKASLMATDWKSSLLDLHESEQLQFDVHQQMPPEVLHTIILGPLKYLAAITDSTLNDDARDQLQVRLEAVPTDGIECGKTFRASYFLAHLNSLVGRELKALAQVISSAMAPLVEAGSISKHLQHAWLRTAELAKLVWVDSIDRDAMDEYQNELQNRVWAMMEAHARIAPKSILSRPKFHLLIHLGDAIRRYGPASNFATERTESFVAVQRAAVAHTNRMANSRDVAQRLVDQQLLRHLMSGGMRKSLNTGEPSTPCAAIVQVTQSPKNTVFRQRWGLQAAEKEKPKGQAEIMSTGRASATWSLSGERCEVGTFVLYDGADDGGDEDEDDTVPLSVGQIQEVVMQDRSTASVIIRHFEQHQLNKKYNMISIRSTERQVAIKPSEVIGIVNAPHDCIYSRCKIDVEGREVEQERLRTGVSKPSIIHLERGPQRRHLINHTLIRNIPLSFRPRQPQPAANPSSSKDIVKAYELGMQETIEAGAGSGGGRRKRKQKRKRKRTQEDMGDEEEEEEVVNEGAENHDVDVSEEGGEDEEDEEDLAESEPEEDEFDDMDEGY</sequence>
<organism evidence="2 3">
    <name type="scientific">Tilletia caries</name>
    <name type="common">wheat bunt fungus</name>
    <dbReference type="NCBI Taxonomy" id="13290"/>
    <lineage>
        <taxon>Eukaryota</taxon>
        <taxon>Fungi</taxon>
        <taxon>Dikarya</taxon>
        <taxon>Basidiomycota</taxon>
        <taxon>Ustilaginomycotina</taxon>
        <taxon>Exobasidiomycetes</taxon>
        <taxon>Tilletiales</taxon>
        <taxon>Tilletiaceae</taxon>
        <taxon>Tilletia</taxon>
    </lineage>
</organism>
<reference evidence="2" key="1">
    <citation type="submission" date="2020-10" db="EMBL/GenBank/DDBJ databases">
        <authorList>
            <person name="Sedaghatjoo S."/>
        </authorList>
    </citation>
    <scope>NUCLEOTIDE SEQUENCE</scope>
    <source>
        <strain evidence="2">AZH3</strain>
    </source>
</reference>
<feature type="region of interest" description="Disordered" evidence="1">
    <location>
        <begin position="1131"/>
        <end position="1210"/>
    </location>
</feature>
<dbReference type="PANTHER" id="PTHR31912">
    <property type="entry name" value="IP13529P"/>
    <property type="match status" value="1"/>
</dbReference>
<evidence type="ECO:0000313" key="3">
    <source>
        <dbReference type="Proteomes" id="UP000836402"/>
    </source>
</evidence>
<feature type="compositionally biased region" description="Basic residues" evidence="1">
    <location>
        <begin position="1141"/>
        <end position="1153"/>
    </location>
</feature>
<name>A0ABN7JDU7_9BASI</name>
<accession>A0ABN7JDU7</accession>
<proteinExistence type="predicted"/>
<feature type="compositionally biased region" description="Basic residues" evidence="1">
    <location>
        <begin position="1"/>
        <end position="12"/>
    </location>
</feature>
<gene>
    <name evidence="2" type="ORF">JKIAZH3_G3440</name>
</gene>
<feature type="region of interest" description="Disordered" evidence="1">
    <location>
        <begin position="1"/>
        <end position="26"/>
    </location>
</feature>
<feature type="compositionally biased region" description="Acidic residues" evidence="1">
    <location>
        <begin position="1157"/>
        <end position="1168"/>
    </location>
</feature>
<dbReference type="Proteomes" id="UP000836402">
    <property type="component" value="Unassembled WGS sequence"/>
</dbReference>
<evidence type="ECO:0000313" key="2">
    <source>
        <dbReference type="EMBL" id="CAD6962069.1"/>
    </source>
</evidence>